<accession>A0A6A3F9V5</accession>
<feature type="chain" id="PRO_5036379447" description="Pectate lyase" evidence="1">
    <location>
        <begin position="28"/>
        <end position="111"/>
    </location>
</feature>
<evidence type="ECO:0000313" key="14">
    <source>
        <dbReference type="Proteomes" id="UP000441208"/>
    </source>
</evidence>
<evidence type="ECO:0008006" key="16">
    <source>
        <dbReference type="Google" id="ProtNLM"/>
    </source>
</evidence>
<evidence type="ECO:0000313" key="12">
    <source>
        <dbReference type="Proteomes" id="UP000440367"/>
    </source>
</evidence>
<dbReference type="OrthoDB" id="129618at2759"/>
<name>A0A6A3F9V5_9STRA</name>
<sequence length="111" mass="12125">MCTHRLRALSFVLVSFHLLVPAHIGLSRCNAGCEVIYIVSGCTSNTLVNARVVDVFDNSTDESWTKAFVALTVRLTLAAVKTNTAQQRAIITSDIIIPKLMYVSSRLAISD</sequence>
<organism evidence="2 9">
    <name type="scientific">Phytophthora fragariae</name>
    <dbReference type="NCBI Taxonomy" id="53985"/>
    <lineage>
        <taxon>Eukaryota</taxon>
        <taxon>Sar</taxon>
        <taxon>Stramenopiles</taxon>
        <taxon>Oomycota</taxon>
        <taxon>Peronosporomycetes</taxon>
        <taxon>Peronosporales</taxon>
        <taxon>Peronosporaceae</taxon>
        <taxon>Phytophthora</taxon>
    </lineage>
</organism>
<dbReference type="Proteomes" id="UP000437068">
    <property type="component" value="Unassembled WGS sequence"/>
</dbReference>
<evidence type="ECO:0000313" key="2">
    <source>
        <dbReference type="EMBL" id="KAE8940610.1"/>
    </source>
</evidence>
<dbReference type="EMBL" id="QXFW01000688">
    <property type="protein sequence ID" value="KAE9005385.1"/>
    <property type="molecule type" value="Genomic_DNA"/>
</dbReference>
<evidence type="ECO:0000313" key="15">
    <source>
        <dbReference type="Proteomes" id="UP000460718"/>
    </source>
</evidence>
<dbReference type="Proteomes" id="UP000441208">
    <property type="component" value="Unassembled WGS sequence"/>
</dbReference>
<proteinExistence type="predicted"/>
<reference evidence="9 10" key="1">
    <citation type="submission" date="2018-08" db="EMBL/GenBank/DDBJ databases">
        <title>Genomic investigation of the strawberry pathogen Phytophthora fragariae indicates pathogenicity is determined by transcriptional variation in three key races.</title>
        <authorList>
            <person name="Adams T.M."/>
            <person name="Armitage A.D."/>
            <person name="Sobczyk M.K."/>
            <person name="Bates H.J."/>
            <person name="Dunwell J.M."/>
            <person name="Nellist C.F."/>
            <person name="Harrison R.J."/>
        </authorList>
    </citation>
    <scope>NUCLEOTIDE SEQUENCE [LARGE SCALE GENOMIC DNA]</scope>
    <source>
        <strain evidence="8 11">A4</strain>
        <strain evidence="7 12">BC-1</strain>
        <strain evidence="6 10">NOV-27</strain>
        <strain evidence="5 13">NOV-5</strain>
        <strain evidence="4 14">NOV-71</strain>
        <strain evidence="2 9">NOV-9</strain>
        <strain evidence="3 15">SCRP245</strain>
    </source>
</reference>
<keyword evidence="1" id="KW-0732">Signal</keyword>
<dbReference type="Proteomes" id="UP000440367">
    <property type="component" value="Unassembled WGS sequence"/>
</dbReference>
<dbReference type="EMBL" id="QXGE01000342">
    <property type="protein sequence ID" value="KAE9315335.1"/>
    <property type="molecule type" value="Genomic_DNA"/>
</dbReference>
<evidence type="ECO:0000313" key="3">
    <source>
        <dbReference type="EMBL" id="KAE9005385.1"/>
    </source>
</evidence>
<dbReference type="Proteomes" id="UP000460718">
    <property type="component" value="Unassembled WGS sequence"/>
</dbReference>
<evidence type="ECO:0000313" key="8">
    <source>
        <dbReference type="EMBL" id="KAE9315335.1"/>
    </source>
</evidence>
<dbReference type="EMBL" id="QXFZ01000545">
    <property type="protein sequence ID" value="KAE9112453.1"/>
    <property type="molecule type" value="Genomic_DNA"/>
</dbReference>
<comment type="caution">
    <text evidence="2">The sequence shown here is derived from an EMBL/GenBank/DDBJ whole genome shotgun (WGS) entry which is preliminary data.</text>
</comment>
<feature type="signal peptide" evidence="1">
    <location>
        <begin position="1"/>
        <end position="27"/>
    </location>
</feature>
<dbReference type="Proteomes" id="UP000429523">
    <property type="component" value="Unassembled WGS sequence"/>
</dbReference>
<gene>
    <name evidence="8" type="ORF">PF001_g7836</name>
    <name evidence="7" type="ORF">PF002_g15669</name>
    <name evidence="6" type="ORF">PF005_g19564</name>
    <name evidence="5" type="ORF">PF006_g11120</name>
    <name evidence="4" type="ORF">PF007_g11092</name>
    <name evidence="2" type="ORF">PF009_g9581</name>
    <name evidence="3" type="ORF">PF011_g12066</name>
</gene>
<dbReference type="EMBL" id="QXGD01000890">
    <property type="protein sequence ID" value="KAE9221162.1"/>
    <property type="molecule type" value="Genomic_DNA"/>
</dbReference>
<evidence type="ECO:0000313" key="4">
    <source>
        <dbReference type="EMBL" id="KAE9112453.1"/>
    </source>
</evidence>
<evidence type="ECO:0000313" key="6">
    <source>
        <dbReference type="EMBL" id="KAE9189646.1"/>
    </source>
</evidence>
<evidence type="ECO:0000256" key="1">
    <source>
        <dbReference type="SAM" id="SignalP"/>
    </source>
</evidence>
<evidence type="ECO:0000313" key="9">
    <source>
        <dbReference type="Proteomes" id="UP000429523"/>
    </source>
</evidence>
<keyword evidence="10" id="KW-1185">Reference proteome</keyword>
<dbReference type="AlphaFoldDB" id="A0A6A3F9V5"/>
<dbReference type="EMBL" id="QXGA01000583">
    <property type="protein sequence ID" value="KAE9143887.1"/>
    <property type="molecule type" value="Genomic_DNA"/>
</dbReference>
<evidence type="ECO:0000313" key="10">
    <source>
        <dbReference type="Proteomes" id="UP000433483"/>
    </source>
</evidence>
<dbReference type="EMBL" id="QXGB01001507">
    <property type="protein sequence ID" value="KAE9189646.1"/>
    <property type="molecule type" value="Genomic_DNA"/>
</dbReference>
<dbReference type="EMBL" id="QXGF01000413">
    <property type="protein sequence ID" value="KAE8940610.1"/>
    <property type="molecule type" value="Genomic_DNA"/>
</dbReference>
<evidence type="ECO:0000313" key="13">
    <source>
        <dbReference type="Proteomes" id="UP000440732"/>
    </source>
</evidence>
<dbReference type="Proteomes" id="UP000440732">
    <property type="component" value="Unassembled WGS sequence"/>
</dbReference>
<dbReference type="Proteomes" id="UP000433483">
    <property type="component" value="Unassembled WGS sequence"/>
</dbReference>
<evidence type="ECO:0000313" key="11">
    <source>
        <dbReference type="Proteomes" id="UP000437068"/>
    </source>
</evidence>
<protein>
    <recommendedName>
        <fullName evidence="16">Pectate lyase</fullName>
    </recommendedName>
</protein>
<evidence type="ECO:0000313" key="7">
    <source>
        <dbReference type="EMBL" id="KAE9221162.1"/>
    </source>
</evidence>
<evidence type="ECO:0000313" key="5">
    <source>
        <dbReference type="EMBL" id="KAE9143887.1"/>
    </source>
</evidence>